<evidence type="ECO:0000313" key="12">
    <source>
        <dbReference type="Proteomes" id="UP000030392"/>
    </source>
</evidence>
<dbReference type="GO" id="GO:0009055">
    <property type="term" value="F:electron transfer activity"/>
    <property type="evidence" value="ECO:0007669"/>
    <property type="project" value="InterPro"/>
</dbReference>
<keyword evidence="6" id="KW-0285">Flavoprotein</keyword>
<dbReference type="NCBIfam" id="TIGR01752">
    <property type="entry name" value="flav_long"/>
    <property type="match status" value="1"/>
</dbReference>
<evidence type="ECO:0000256" key="2">
    <source>
        <dbReference type="ARBA" id="ARBA00003297"/>
    </source>
</evidence>
<organism evidence="11 12">
    <name type="scientific">Prochlorococcus marinus str. PAC1</name>
    <dbReference type="NCBI Taxonomy" id="59924"/>
    <lineage>
        <taxon>Bacteria</taxon>
        <taxon>Bacillati</taxon>
        <taxon>Cyanobacteriota</taxon>
        <taxon>Cyanophyceae</taxon>
        <taxon>Synechococcales</taxon>
        <taxon>Prochlorococcaceae</taxon>
        <taxon>Prochlorococcus</taxon>
    </lineage>
</organism>
<keyword evidence="8" id="KW-0249">Electron transport</keyword>
<feature type="transmembrane region" description="Helical" evidence="9">
    <location>
        <begin position="20"/>
        <end position="43"/>
    </location>
</feature>
<dbReference type="InterPro" id="IPR050619">
    <property type="entry name" value="Flavodoxin"/>
</dbReference>
<gene>
    <name evidence="11" type="ORF">EV03_0709</name>
</gene>
<protein>
    <recommendedName>
        <fullName evidence="4">Flavodoxin</fullName>
    </recommendedName>
</protein>
<feature type="domain" description="Flavodoxin-like" evidence="10">
    <location>
        <begin position="38"/>
        <end position="202"/>
    </location>
</feature>
<keyword evidence="7" id="KW-0288">FMN</keyword>
<dbReference type="SUPFAM" id="SSF52218">
    <property type="entry name" value="Flavoproteins"/>
    <property type="match status" value="1"/>
</dbReference>
<comment type="function">
    <text evidence="2">Low-potential electron donor to a number of redox enzymes.</text>
</comment>
<dbReference type="GO" id="GO:0010181">
    <property type="term" value="F:FMN binding"/>
    <property type="evidence" value="ECO:0007669"/>
    <property type="project" value="InterPro"/>
</dbReference>
<dbReference type="InterPro" id="IPR008254">
    <property type="entry name" value="Flavodoxin/NO_synth"/>
</dbReference>
<proteinExistence type="inferred from homology"/>
<evidence type="ECO:0000256" key="7">
    <source>
        <dbReference type="ARBA" id="ARBA00022643"/>
    </source>
</evidence>
<evidence type="ECO:0000256" key="1">
    <source>
        <dbReference type="ARBA" id="ARBA00001917"/>
    </source>
</evidence>
<dbReference type="NCBIfam" id="NF006738">
    <property type="entry name" value="PRK09267.1-4"/>
    <property type="match status" value="1"/>
</dbReference>
<comment type="cofactor">
    <cofactor evidence="1">
        <name>FMN</name>
        <dbReference type="ChEBI" id="CHEBI:58210"/>
    </cofactor>
</comment>
<evidence type="ECO:0000259" key="10">
    <source>
        <dbReference type="PROSITE" id="PS50902"/>
    </source>
</evidence>
<keyword evidence="5" id="KW-0813">Transport</keyword>
<dbReference type="PROSITE" id="PS00201">
    <property type="entry name" value="FLAVODOXIN"/>
    <property type="match status" value="1"/>
</dbReference>
<keyword evidence="9" id="KW-1133">Transmembrane helix</keyword>
<dbReference type="Proteomes" id="UP000030392">
    <property type="component" value="Unassembled WGS sequence"/>
</dbReference>
<dbReference type="InterPro" id="IPR029039">
    <property type="entry name" value="Flavoprotein-like_sf"/>
</dbReference>
<evidence type="ECO:0000313" key="11">
    <source>
        <dbReference type="EMBL" id="KGG20773.1"/>
    </source>
</evidence>
<dbReference type="Gene3D" id="3.40.50.360">
    <property type="match status" value="1"/>
</dbReference>
<sequence>MYQKSILNRQENLKKTKFTLNVQSCFKIFLILNCSMTVGIYFATTTGKTEDIAERLHGLLDAAEGPKDISDVDDLSELAGHDGVICGIPTWNTGADSERSGTAWDSILEDIGELNLSGKKVAIFGLGDSSTYTENYCDAMEELHRYFQQAGASMVGYTAKTDYTFDESKSVVGEEFCGLPLDEDSESDMTDERLSGWAEKLKGEMF</sequence>
<dbReference type="InterPro" id="IPR001226">
    <property type="entry name" value="Flavodoxin_CS"/>
</dbReference>
<evidence type="ECO:0000256" key="4">
    <source>
        <dbReference type="ARBA" id="ARBA00017869"/>
    </source>
</evidence>
<evidence type="ECO:0000256" key="9">
    <source>
        <dbReference type="SAM" id="Phobius"/>
    </source>
</evidence>
<comment type="caution">
    <text evidence="11">The sequence shown here is derived from an EMBL/GenBank/DDBJ whole genome shotgun (WGS) entry which is preliminary data.</text>
</comment>
<evidence type="ECO:0000256" key="3">
    <source>
        <dbReference type="ARBA" id="ARBA00005267"/>
    </source>
</evidence>
<dbReference type="PROSITE" id="PS50902">
    <property type="entry name" value="FLAVODOXIN_LIKE"/>
    <property type="match status" value="1"/>
</dbReference>
<evidence type="ECO:0000256" key="6">
    <source>
        <dbReference type="ARBA" id="ARBA00022630"/>
    </source>
</evidence>
<accession>A0A0A2C364</accession>
<dbReference type="PIRSF" id="PIRSF038996">
    <property type="entry name" value="FldA"/>
    <property type="match status" value="1"/>
</dbReference>
<dbReference type="PANTHER" id="PTHR42809:SF1">
    <property type="entry name" value="FLAVODOXIN 1"/>
    <property type="match status" value="1"/>
</dbReference>
<evidence type="ECO:0000256" key="5">
    <source>
        <dbReference type="ARBA" id="ARBA00022448"/>
    </source>
</evidence>
<keyword evidence="9" id="KW-0812">Transmembrane</keyword>
<evidence type="ECO:0000256" key="8">
    <source>
        <dbReference type="ARBA" id="ARBA00022982"/>
    </source>
</evidence>
<keyword evidence="9" id="KW-0472">Membrane</keyword>
<name>A0A0A2C364_PROMR</name>
<dbReference type="PANTHER" id="PTHR42809">
    <property type="entry name" value="FLAVODOXIN 2"/>
    <property type="match status" value="1"/>
</dbReference>
<reference evidence="12" key="1">
    <citation type="journal article" date="2014" name="Sci. Data">
        <title>Genomes of diverse isolates of the marine cyanobacterium Prochlorococcus.</title>
        <authorList>
            <person name="Biller S."/>
            <person name="Berube P."/>
            <person name="Thompson J."/>
            <person name="Kelly L."/>
            <person name="Roggensack S."/>
            <person name="Awad L."/>
            <person name="Roache-Johnson K."/>
            <person name="Ding H."/>
            <person name="Giovannoni S.J."/>
            <person name="Moore L.R."/>
            <person name="Chisholm S.W."/>
        </authorList>
    </citation>
    <scope>NUCLEOTIDE SEQUENCE [LARGE SCALE GENOMIC DNA]</scope>
    <source>
        <strain evidence="12">PAC1</strain>
    </source>
</reference>
<dbReference type="InterPro" id="IPR010086">
    <property type="entry name" value="Flavodoxin_lc"/>
</dbReference>
<dbReference type="Pfam" id="PF00258">
    <property type="entry name" value="Flavodoxin_1"/>
    <property type="match status" value="1"/>
</dbReference>
<comment type="similarity">
    <text evidence="3">Belongs to the flavodoxin family.</text>
</comment>
<dbReference type="AlphaFoldDB" id="A0A0A2C364"/>
<dbReference type="EMBL" id="JNAX01000010">
    <property type="protein sequence ID" value="KGG20773.1"/>
    <property type="molecule type" value="Genomic_DNA"/>
</dbReference>